<evidence type="ECO:0000313" key="2">
    <source>
        <dbReference type="EMBL" id="GGC75769.1"/>
    </source>
</evidence>
<feature type="signal peptide" evidence="1">
    <location>
        <begin position="1"/>
        <end position="28"/>
    </location>
</feature>
<dbReference type="SUPFAM" id="SSF53474">
    <property type="entry name" value="alpha/beta-Hydrolases"/>
    <property type="match status" value="1"/>
</dbReference>
<dbReference type="Proteomes" id="UP000637423">
    <property type="component" value="Unassembled WGS sequence"/>
</dbReference>
<evidence type="ECO:0000313" key="3">
    <source>
        <dbReference type="Proteomes" id="UP000637423"/>
    </source>
</evidence>
<reference evidence="2" key="1">
    <citation type="journal article" date="2014" name="Int. J. Syst. Evol. Microbiol.">
        <title>Complete genome sequence of Corynebacterium casei LMG S-19264T (=DSM 44701T), isolated from a smear-ripened cheese.</title>
        <authorList>
            <consortium name="US DOE Joint Genome Institute (JGI-PGF)"/>
            <person name="Walter F."/>
            <person name="Albersmeier A."/>
            <person name="Kalinowski J."/>
            <person name="Ruckert C."/>
        </authorList>
    </citation>
    <scope>NUCLEOTIDE SEQUENCE</scope>
    <source>
        <strain evidence="2">CGMCC 1.10998</strain>
    </source>
</reference>
<proteinExistence type="predicted"/>
<dbReference type="PANTHER" id="PTHR35560:SF3">
    <property type="entry name" value="PEPTIDASE S9 PROLYL OLIGOPEPTIDASE CATALYTIC DOMAIN-CONTAINING PROTEIN"/>
    <property type="match status" value="1"/>
</dbReference>
<name>A0A916UKW8_9BURK</name>
<dbReference type="AlphaFoldDB" id="A0A916UKW8"/>
<dbReference type="PANTHER" id="PTHR35560">
    <property type="entry name" value="BLL0132 PROTEIN"/>
    <property type="match status" value="1"/>
</dbReference>
<reference evidence="2" key="2">
    <citation type="submission" date="2020-09" db="EMBL/GenBank/DDBJ databases">
        <authorList>
            <person name="Sun Q."/>
            <person name="Zhou Y."/>
        </authorList>
    </citation>
    <scope>NUCLEOTIDE SEQUENCE</scope>
    <source>
        <strain evidence="2">CGMCC 1.10998</strain>
    </source>
</reference>
<dbReference type="Gene3D" id="3.40.50.1820">
    <property type="entry name" value="alpha/beta hydrolase"/>
    <property type="match status" value="1"/>
</dbReference>
<sequence length="374" mass="40301">MALRRGALRITVTGALLAVAVHMSPGIAAERNVVESAVPTILDGRLQLQTANGNAELPVHVTQDWTQPQPSITRAVIFIHGWPRRDLGADDYVGKKAGDIVTHTIFITPQFLTGPDIAAHQLPDTMLRWSRDGWRDGYDALAPAAFSSFAVIDAVFEKLADKKLFPNLQNVVLAGHSAGGQFVQRYAAIGHGEQPLAAAGIHVRYVVANPSSYLYFDDMRMQADGNASRVDSTACTSAGNWNYGFARKTPPYLQQPFSVAALQEQYLAKDVVYLLGTADDDPHGDAVDQSCGAETQGANRYARGLTYAAYVRYLSQGKSAHRLMEVKGVAHRSYLMYASACGIAALFDAGSNADFDDASCNPANSPQTATANPR</sequence>
<keyword evidence="1" id="KW-0732">Signal</keyword>
<dbReference type="EMBL" id="BMED01000002">
    <property type="protein sequence ID" value="GGC75769.1"/>
    <property type="molecule type" value="Genomic_DNA"/>
</dbReference>
<organism evidence="2 3">
    <name type="scientific">Undibacterium terreum</name>
    <dbReference type="NCBI Taxonomy" id="1224302"/>
    <lineage>
        <taxon>Bacteria</taxon>
        <taxon>Pseudomonadati</taxon>
        <taxon>Pseudomonadota</taxon>
        <taxon>Betaproteobacteria</taxon>
        <taxon>Burkholderiales</taxon>
        <taxon>Oxalobacteraceae</taxon>
        <taxon>Undibacterium</taxon>
    </lineage>
</organism>
<comment type="caution">
    <text evidence="2">The sequence shown here is derived from an EMBL/GenBank/DDBJ whole genome shotgun (WGS) entry which is preliminary data.</text>
</comment>
<accession>A0A916UKW8</accession>
<evidence type="ECO:0000256" key="1">
    <source>
        <dbReference type="SAM" id="SignalP"/>
    </source>
</evidence>
<feature type="chain" id="PRO_5037663496" description="Alpha/beta hydrolase family protein" evidence="1">
    <location>
        <begin position="29"/>
        <end position="374"/>
    </location>
</feature>
<protein>
    <recommendedName>
        <fullName evidence="4">Alpha/beta hydrolase family protein</fullName>
    </recommendedName>
</protein>
<evidence type="ECO:0008006" key="4">
    <source>
        <dbReference type="Google" id="ProtNLM"/>
    </source>
</evidence>
<gene>
    <name evidence="2" type="ORF">GCM10011396_23750</name>
</gene>
<dbReference type="InterPro" id="IPR029058">
    <property type="entry name" value="AB_hydrolase_fold"/>
</dbReference>
<keyword evidence="3" id="KW-1185">Reference proteome</keyword>